<keyword evidence="3" id="KW-1185">Reference proteome</keyword>
<evidence type="ECO:0000256" key="1">
    <source>
        <dbReference type="SAM" id="MobiDB-lite"/>
    </source>
</evidence>
<reference evidence="2 3" key="1">
    <citation type="submission" date="2015-07" db="EMBL/GenBank/DDBJ databases">
        <title>Comparative genomics of the Sigatoka disease complex on banana suggests a link between parallel evolutionary changes in Pseudocercospora fijiensis and Pseudocercospora eumusae and increased virulence on the banana host.</title>
        <authorList>
            <person name="Chang T.-C."/>
            <person name="Salvucci A."/>
            <person name="Crous P.W."/>
            <person name="Stergiopoulos I."/>
        </authorList>
    </citation>
    <scope>NUCLEOTIDE SEQUENCE [LARGE SCALE GENOMIC DNA]</scope>
    <source>
        <strain evidence="2 3">CBS 114824</strain>
    </source>
</reference>
<dbReference type="Proteomes" id="UP000070133">
    <property type="component" value="Unassembled WGS sequence"/>
</dbReference>
<name>A0A139H6J9_9PEZI</name>
<comment type="caution">
    <text evidence="2">The sequence shown here is derived from an EMBL/GenBank/DDBJ whole genome shotgun (WGS) entry which is preliminary data.</text>
</comment>
<evidence type="ECO:0000313" key="2">
    <source>
        <dbReference type="EMBL" id="KXS98103.1"/>
    </source>
</evidence>
<protein>
    <submittedName>
        <fullName evidence="2">Uncharacterized protein</fullName>
    </submittedName>
</protein>
<accession>A0A139H6J9</accession>
<feature type="compositionally biased region" description="Basic and acidic residues" evidence="1">
    <location>
        <begin position="135"/>
        <end position="144"/>
    </location>
</feature>
<dbReference type="EMBL" id="LFZN01000122">
    <property type="protein sequence ID" value="KXS98103.1"/>
    <property type="molecule type" value="Genomic_DNA"/>
</dbReference>
<gene>
    <name evidence="2" type="ORF">AC578_10032</name>
</gene>
<dbReference type="AlphaFoldDB" id="A0A139H6J9"/>
<sequence>MASATEICAVAPADRLIQTEVPSHVRITAVHLPLPTSRGCRLGTSLWMTSTVHFGRPTNHACFRRHRECEEASCVIPAASNILATSTRTLLPQLVSCFGLRLNAKLGRGNSYCSTAVTNTTAIQRSPGRGQGGSEEGRRGRAEGNFKVAAENGVHNWDGSGLWRP</sequence>
<feature type="region of interest" description="Disordered" evidence="1">
    <location>
        <begin position="123"/>
        <end position="150"/>
    </location>
</feature>
<proteinExistence type="predicted"/>
<organism evidence="2 3">
    <name type="scientific">Pseudocercospora eumusae</name>
    <dbReference type="NCBI Taxonomy" id="321146"/>
    <lineage>
        <taxon>Eukaryota</taxon>
        <taxon>Fungi</taxon>
        <taxon>Dikarya</taxon>
        <taxon>Ascomycota</taxon>
        <taxon>Pezizomycotina</taxon>
        <taxon>Dothideomycetes</taxon>
        <taxon>Dothideomycetidae</taxon>
        <taxon>Mycosphaerellales</taxon>
        <taxon>Mycosphaerellaceae</taxon>
        <taxon>Pseudocercospora</taxon>
    </lineage>
</organism>
<evidence type="ECO:0000313" key="3">
    <source>
        <dbReference type="Proteomes" id="UP000070133"/>
    </source>
</evidence>